<dbReference type="GeneID" id="33318007"/>
<dbReference type="Proteomes" id="UP000250125">
    <property type="component" value="Chromosome"/>
</dbReference>
<proteinExistence type="predicted"/>
<organism evidence="1 2">
    <name type="scientific">Thermococcus siculi</name>
    <dbReference type="NCBI Taxonomy" id="72803"/>
    <lineage>
        <taxon>Archaea</taxon>
        <taxon>Methanobacteriati</taxon>
        <taxon>Methanobacteriota</taxon>
        <taxon>Thermococci</taxon>
        <taxon>Thermococcales</taxon>
        <taxon>Thermococcaceae</taxon>
        <taxon>Thermococcus</taxon>
    </lineage>
</organism>
<evidence type="ECO:0000313" key="2">
    <source>
        <dbReference type="Proteomes" id="UP000250125"/>
    </source>
</evidence>
<dbReference type="AlphaFoldDB" id="A0A2Z2MYF1"/>
<sequence>MKGKLLLVAGVALTLLLTISLVIASQKSVMAGYSGERMHSSAPVIYSSDSVELASPPRYTTVYVIVQAEEPLKSMLESRLVARIERMGLKPVVINVEDSPEIQLKGNVLFVYVTYLRERNELLMKTLEAGAMAYYSTSGDIVDFLNALQKYRNRVPSSDVETLMDRVSEETEMRIDSNLIAGDVLFQYWQDIRAKSGALSNSDPYLLLADYLADEIARGISSVEASR</sequence>
<dbReference type="OrthoDB" id="381198at2157"/>
<dbReference type="EMBL" id="CP015103">
    <property type="protein sequence ID" value="ASJ09020.1"/>
    <property type="molecule type" value="Genomic_DNA"/>
</dbReference>
<dbReference type="KEGG" id="tsl:A3L11_07175"/>
<dbReference type="RefSeq" id="WP_088856253.1">
    <property type="nucleotide sequence ID" value="NZ_CP015103.1"/>
</dbReference>
<keyword evidence="2" id="KW-1185">Reference proteome</keyword>
<reference evidence="1 2" key="1">
    <citation type="submission" date="2016-04" db="EMBL/GenBank/DDBJ databases">
        <title>Complete genome sequence of Thermococcus siculi type strain RG-20.</title>
        <authorList>
            <person name="Oger P.M."/>
        </authorList>
    </citation>
    <scope>NUCLEOTIDE SEQUENCE [LARGE SCALE GENOMIC DNA]</scope>
    <source>
        <strain evidence="1 2">RG-20</strain>
    </source>
</reference>
<protein>
    <submittedName>
        <fullName evidence="1">Uncharacterized protein</fullName>
    </submittedName>
</protein>
<gene>
    <name evidence="1" type="ORF">A3L11_07175</name>
</gene>
<accession>A0A2Z2MYF1</accession>
<evidence type="ECO:0000313" key="1">
    <source>
        <dbReference type="EMBL" id="ASJ09020.1"/>
    </source>
</evidence>
<name>A0A2Z2MYF1_9EURY</name>